<organism evidence="9 10">
    <name type="scientific">Leucobacter allii</name>
    <dbReference type="NCBI Taxonomy" id="2932247"/>
    <lineage>
        <taxon>Bacteria</taxon>
        <taxon>Bacillati</taxon>
        <taxon>Actinomycetota</taxon>
        <taxon>Actinomycetes</taxon>
        <taxon>Micrococcales</taxon>
        <taxon>Microbacteriaceae</taxon>
        <taxon>Leucobacter</taxon>
    </lineage>
</organism>
<dbReference type="HAMAP" id="MF_00158">
    <property type="entry name" value="PanC"/>
    <property type="match status" value="1"/>
</dbReference>
<dbReference type="SUPFAM" id="SSF52374">
    <property type="entry name" value="Nucleotidylyl transferase"/>
    <property type="match status" value="1"/>
</dbReference>
<dbReference type="EMBL" id="CP095045">
    <property type="protein sequence ID" value="UOQ56611.1"/>
    <property type="molecule type" value="Genomic_DNA"/>
</dbReference>
<comment type="subunit">
    <text evidence="8">Homodimer.</text>
</comment>
<comment type="pathway">
    <text evidence="1 8">Cofactor biosynthesis; (R)-pantothenate biosynthesis; (R)-pantothenate from (R)-pantoate and beta-alanine: step 1/1.</text>
</comment>
<dbReference type="EC" id="6.3.2.1" evidence="8"/>
<comment type="catalytic activity">
    <reaction evidence="7 8">
        <text>(R)-pantoate + beta-alanine + ATP = (R)-pantothenate + AMP + diphosphate + H(+)</text>
        <dbReference type="Rhea" id="RHEA:10912"/>
        <dbReference type="ChEBI" id="CHEBI:15378"/>
        <dbReference type="ChEBI" id="CHEBI:15980"/>
        <dbReference type="ChEBI" id="CHEBI:29032"/>
        <dbReference type="ChEBI" id="CHEBI:30616"/>
        <dbReference type="ChEBI" id="CHEBI:33019"/>
        <dbReference type="ChEBI" id="CHEBI:57966"/>
        <dbReference type="ChEBI" id="CHEBI:456215"/>
        <dbReference type="EC" id="6.3.2.1"/>
    </reaction>
</comment>
<dbReference type="NCBIfam" id="TIGR00018">
    <property type="entry name" value="panC"/>
    <property type="match status" value="1"/>
</dbReference>
<evidence type="ECO:0000313" key="9">
    <source>
        <dbReference type="EMBL" id="UOQ56611.1"/>
    </source>
</evidence>
<evidence type="ECO:0000256" key="1">
    <source>
        <dbReference type="ARBA" id="ARBA00004990"/>
    </source>
</evidence>
<dbReference type="CDD" id="cd00560">
    <property type="entry name" value="PanC"/>
    <property type="match status" value="1"/>
</dbReference>
<dbReference type="PANTHER" id="PTHR21299">
    <property type="entry name" value="CYTIDYLATE KINASE/PANTOATE-BETA-ALANINE LIGASE"/>
    <property type="match status" value="1"/>
</dbReference>
<evidence type="ECO:0000256" key="6">
    <source>
        <dbReference type="ARBA" id="ARBA00022840"/>
    </source>
</evidence>
<dbReference type="Gene3D" id="3.40.50.620">
    <property type="entry name" value="HUPs"/>
    <property type="match status" value="1"/>
</dbReference>
<dbReference type="RefSeq" id="WP_244726990.1">
    <property type="nucleotide sequence ID" value="NZ_CP095045.1"/>
</dbReference>
<dbReference type="InterPro" id="IPR014729">
    <property type="entry name" value="Rossmann-like_a/b/a_fold"/>
</dbReference>
<dbReference type="InterPro" id="IPR042176">
    <property type="entry name" value="Pantoate_ligase_C"/>
</dbReference>
<gene>
    <name evidence="8 9" type="primary">panC</name>
    <name evidence="9" type="ORF">MUN78_13140</name>
</gene>
<feature type="binding site" evidence="8">
    <location>
        <position position="157"/>
    </location>
    <ligand>
        <name>(R)-pantoate</name>
        <dbReference type="ChEBI" id="CHEBI:15980"/>
    </ligand>
</feature>
<proteinExistence type="inferred from homology"/>
<sequence length="303" mass="32134">MKIVRTVAALRAELREARAVRPAATVGLVPTMGALHEGHLSLVRAARRNDDVVVMSIFVNPTQFTEAADLAAYPRQEAGDTALAERAGVDLLFAPEAAEMYREGHATGVHVEGPLTATLEGAVRGSAHFDGMATIVTKLLLAALPDAAYFGEKDAQQLRVVRRMVADLGIPTRIVGCPTSRDDDGLARSSRNVRLSPEERSRALAIPRALEAIASAALLGETRTAELFARGEEILIASGVSAEYLAFVDPDSFAPRERLDGPVLCAVAARVGEVRLIDNVLLGAGATADSDAETIPRTPTKEP</sequence>
<keyword evidence="5 8" id="KW-0547">Nucleotide-binding</keyword>
<dbReference type="Pfam" id="PF02569">
    <property type="entry name" value="Pantoate_ligase"/>
    <property type="match status" value="1"/>
</dbReference>
<evidence type="ECO:0000256" key="3">
    <source>
        <dbReference type="ARBA" id="ARBA00022598"/>
    </source>
</evidence>
<comment type="function">
    <text evidence="8">Catalyzes the condensation of pantoate with beta-alanine in an ATP-dependent reaction via a pantoyl-adenylate intermediate.</text>
</comment>
<feature type="binding site" evidence="8">
    <location>
        <position position="63"/>
    </location>
    <ligand>
        <name>beta-alanine</name>
        <dbReference type="ChEBI" id="CHEBI:57966"/>
    </ligand>
</feature>
<feature type="binding site" evidence="8">
    <location>
        <begin position="151"/>
        <end position="154"/>
    </location>
    <ligand>
        <name>ATP</name>
        <dbReference type="ChEBI" id="CHEBI:30616"/>
    </ligand>
</feature>
<dbReference type="GO" id="GO:0016874">
    <property type="term" value="F:ligase activity"/>
    <property type="evidence" value="ECO:0007669"/>
    <property type="project" value="UniProtKB-KW"/>
</dbReference>
<name>A0ABY4FK00_9MICO</name>
<dbReference type="InterPro" id="IPR003721">
    <property type="entry name" value="Pantoate_ligase"/>
</dbReference>
<evidence type="ECO:0000256" key="5">
    <source>
        <dbReference type="ARBA" id="ARBA00022741"/>
    </source>
</evidence>
<dbReference type="Gene3D" id="3.30.1300.10">
    <property type="entry name" value="Pantoate-beta-alanine ligase, C-terminal domain"/>
    <property type="match status" value="1"/>
</dbReference>
<comment type="caution">
    <text evidence="8">Lacks conserved residue(s) required for the propagation of feature annotation.</text>
</comment>
<feature type="active site" description="Proton donor" evidence="8">
    <location>
        <position position="39"/>
    </location>
</feature>
<feature type="binding site" evidence="8">
    <location>
        <begin position="188"/>
        <end position="191"/>
    </location>
    <ligand>
        <name>ATP</name>
        <dbReference type="ChEBI" id="CHEBI:30616"/>
    </ligand>
</feature>
<reference evidence="9 10" key="1">
    <citation type="submission" date="2022-04" db="EMBL/GenBank/DDBJ databases">
        <title>Leucobacter sp. isolated from rhizosphere of garlic.</title>
        <authorList>
            <person name="Won M."/>
            <person name="Lee C.-M."/>
            <person name="Woen H.-Y."/>
            <person name="Kwon S.-W."/>
        </authorList>
    </citation>
    <scope>NUCLEOTIDE SEQUENCE [LARGE SCALE GENOMIC DNA]</scope>
    <source>
        <strain evidence="9 10">H21R-40</strain>
    </source>
</reference>
<accession>A0ABY4FK00</accession>
<keyword evidence="4 8" id="KW-0566">Pantothenate biosynthesis</keyword>
<evidence type="ECO:0000256" key="4">
    <source>
        <dbReference type="ARBA" id="ARBA00022655"/>
    </source>
</evidence>
<dbReference type="PANTHER" id="PTHR21299:SF1">
    <property type="entry name" value="PANTOATE--BETA-ALANINE LIGASE"/>
    <property type="match status" value="1"/>
</dbReference>
<feature type="binding site" evidence="8">
    <location>
        <position position="63"/>
    </location>
    <ligand>
        <name>(R)-pantoate</name>
        <dbReference type="ChEBI" id="CHEBI:15980"/>
    </ligand>
</feature>
<keyword evidence="6 8" id="KW-0067">ATP-binding</keyword>
<evidence type="ECO:0000256" key="7">
    <source>
        <dbReference type="ARBA" id="ARBA00048258"/>
    </source>
</evidence>
<comment type="miscellaneous">
    <text evidence="8">The reaction proceeds by a bi uni uni bi ping pong mechanism.</text>
</comment>
<protein>
    <recommendedName>
        <fullName evidence="8">Pantothenate synthetase</fullName>
        <shortName evidence="8">PS</shortName>
        <ecNumber evidence="8">6.3.2.1</ecNumber>
    </recommendedName>
    <alternativeName>
        <fullName evidence="8">Pantoate--beta-alanine ligase</fullName>
    </alternativeName>
    <alternativeName>
        <fullName evidence="8">Pantoate-activating enzyme</fullName>
    </alternativeName>
</protein>
<comment type="subcellular location">
    <subcellularLocation>
        <location evidence="8">Cytoplasm</location>
    </subcellularLocation>
</comment>
<evidence type="ECO:0000256" key="8">
    <source>
        <dbReference type="HAMAP-Rule" id="MF_00158"/>
    </source>
</evidence>
<keyword evidence="3 8" id="KW-0436">Ligase</keyword>
<keyword evidence="8" id="KW-0963">Cytoplasm</keyword>
<dbReference type="Proteomes" id="UP000831786">
    <property type="component" value="Chromosome"/>
</dbReference>
<feature type="binding site" evidence="8">
    <location>
        <begin position="32"/>
        <end position="39"/>
    </location>
    <ligand>
        <name>ATP</name>
        <dbReference type="ChEBI" id="CHEBI:30616"/>
    </ligand>
</feature>
<comment type="similarity">
    <text evidence="2 8">Belongs to the pantothenate synthetase family.</text>
</comment>
<evidence type="ECO:0000313" key="10">
    <source>
        <dbReference type="Proteomes" id="UP000831786"/>
    </source>
</evidence>
<keyword evidence="10" id="KW-1185">Reference proteome</keyword>
<evidence type="ECO:0000256" key="2">
    <source>
        <dbReference type="ARBA" id="ARBA00009256"/>
    </source>
</evidence>